<dbReference type="InterPro" id="IPR048465">
    <property type="entry name" value="Maestro-like_HEAT"/>
</dbReference>
<dbReference type="GeneID" id="140702431"/>
<dbReference type="PANTHER" id="PTHR23120:SF22">
    <property type="entry name" value="MAESTRO HEAT-LIKE REPEAT-CONTAINING PROTEIN FAMILY MEMBER 2B"/>
    <property type="match status" value="1"/>
</dbReference>
<evidence type="ECO:0000313" key="4">
    <source>
        <dbReference type="RefSeq" id="XP_072838102.1"/>
    </source>
</evidence>
<sequence>MTSCVWQPDGLRGSHPAEGYLKEKQDRFVKWKRFAPQRGLINGSVFLLGLQLIEPWFLECEGSRERALQASFQVLAPFQASFHLQDGENFKGYGFAVSFLAPYILENSIACRQWAAKCIGCLIHIQGGSRITEAEEKEMTSALCDLQAEVPTDLSGAWARLAKVVSIHLAKDQLLDFTEAILEDLVSGIPSYARAGGYWLLANLQNHGEAMKSKAGPFIWTKGSWDDLSGHVQTWAQLYKPRGLSPQPGGGSGKGAPLWS</sequence>
<reference evidence="4" key="1">
    <citation type="submission" date="2025-08" db="UniProtKB">
        <authorList>
            <consortium name="RefSeq"/>
        </authorList>
    </citation>
    <scope>IDENTIFICATION</scope>
</reference>
<proteinExistence type="predicted"/>
<dbReference type="Proteomes" id="UP001652642">
    <property type="component" value="Chromosome 12"/>
</dbReference>
<dbReference type="InterPro" id="IPR045206">
    <property type="entry name" value="Maestro_heat-like_prot"/>
</dbReference>
<evidence type="ECO:0000259" key="2">
    <source>
        <dbReference type="Pfam" id="PF21047"/>
    </source>
</evidence>
<protein>
    <submittedName>
        <fullName evidence="4">Maestro heat-like repeat-containing protein family member 2B</fullName>
    </submittedName>
</protein>
<evidence type="ECO:0000313" key="3">
    <source>
        <dbReference type="Proteomes" id="UP001652642"/>
    </source>
</evidence>
<accession>A0ABM5EY70</accession>
<feature type="domain" description="Maestro-like HEAT-repeats" evidence="2">
    <location>
        <begin position="63"/>
        <end position="212"/>
    </location>
</feature>
<gene>
    <name evidence="4" type="primary">LOC140702431</name>
</gene>
<dbReference type="PANTHER" id="PTHR23120">
    <property type="entry name" value="MAESTRO-RELATED HEAT DOMAIN-CONTAINING"/>
    <property type="match status" value="1"/>
</dbReference>
<evidence type="ECO:0000256" key="1">
    <source>
        <dbReference type="SAM" id="MobiDB-lite"/>
    </source>
</evidence>
<dbReference type="Pfam" id="PF21047">
    <property type="entry name" value="HEAT_Maestro"/>
    <property type="match status" value="1"/>
</dbReference>
<keyword evidence="3" id="KW-1185">Reference proteome</keyword>
<organism evidence="3 4">
    <name type="scientific">Pogona vitticeps</name>
    <name type="common">central bearded dragon</name>
    <dbReference type="NCBI Taxonomy" id="103695"/>
    <lineage>
        <taxon>Eukaryota</taxon>
        <taxon>Metazoa</taxon>
        <taxon>Chordata</taxon>
        <taxon>Craniata</taxon>
        <taxon>Vertebrata</taxon>
        <taxon>Euteleostomi</taxon>
        <taxon>Lepidosauria</taxon>
        <taxon>Squamata</taxon>
        <taxon>Bifurcata</taxon>
        <taxon>Unidentata</taxon>
        <taxon>Episquamata</taxon>
        <taxon>Toxicofera</taxon>
        <taxon>Iguania</taxon>
        <taxon>Acrodonta</taxon>
        <taxon>Agamidae</taxon>
        <taxon>Amphibolurinae</taxon>
        <taxon>Pogona</taxon>
    </lineage>
</organism>
<dbReference type="RefSeq" id="XP_072838102.1">
    <property type="nucleotide sequence ID" value="XM_072982001.1"/>
</dbReference>
<name>A0ABM5EY70_9SAUR</name>
<feature type="region of interest" description="Disordered" evidence="1">
    <location>
        <begin position="241"/>
        <end position="260"/>
    </location>
</feature>